<protein>
    <recommendedName>
        <fullName evidence="10">Stress-associated endoplasmic reticulum protein</fullName>
    </recommendedName>
</protein>
<dbReference type="AlphaFoldDB" id="A0ABD3NPI1"/>
<reference evidence="8 9" key="1">
    <citation type="submission" date="2024-10" db="EMBL/GenBank/DDBJ databases">
        <title>Updated reference genomes for cyclostephanoid diatoms.</title>
        <authorList>
            <person name="Roberts W.R."/>
            <person name="Alverson A.J."/>
        </authorList>
    </citation>
    <scope>NUCLEOTIDE SEQUENCE [LARGE SCALE GENOMIC DNA]</scope>
    <source>
        <strain evidence="8 9">AJA276-08</strain>
    </source>
</reference>
<evidence type="ECO:0000256" key="4">
    <source>
        <dbReference type="ARBA" id="ARBA00022824"/>
    </source>
</evidence>
<dbReference type="Pfam" id="PF06624">
    <property type="entry name" value="RAMP4"/>
    <property type="match status" value="1"/>
</dbReference>
<dbReference type="GO" id="GO:0005789">
    <property type="term" value="C:endoplasmic reticulum membrane"/>
    <property type="evidence" value="ECO:0007669"/>
    <property type="project" value="UniProtKB-SubCell"/>
</dbReference>
<evidence type="ECO:0000256" key="3">
    <source>
        <dbReference type="ARBA" id="ARBA00022692"/>
    </source>
</evidence>
<keyword evidence="5 7" id="KW-1133">Transmembrane helix</keyword>
<evidence type="ECO:0000256" key="5">
    <source>
        <dbReference type="ARBA" id="ARBA00022989"/>
    </source>
</evidence>
<dbReference type="PANTHER" id="PTHR15601:SF0">
    <property type="entry name" value="GEO09675P1"/>
    <property type="match status" value="1"/>
</dbReference>
<evidence type="ECO:0000256" key="1">
    <source>
        <dbReference type="ARBA" id="ARBA00004389"/>
    </source>
</evidence>
<feature type="transmembrane region" description="Helical" evidence="7">
    <location>
        <begin position="43"/>
        <end position="63"/>
    </location>
</feature>
<organism evidence="8 9">
    <name type="scientific">Stephanodiscus triporus</name>
    <dbReference type="NCBI Taxonomy" id="2934178"/>
    <lineage>
        <taxon>Eukaryota</taxon>
        <taxon>Sar</taxon>
        <taxon>Stramenopiles</taxon>
        <taxon>Ochrophyta</taxon>
        <taxon>Bacillariophyta</taxon>
        <taxon>Coscinodiscophyceae</taxon>
        <taxon>Thalassiosirophycidae</taxon>
        <taxon>Stephanodiscales</taxon>
        <taxon>Stephanodiscaceae</taxon>
        <taxon>Stephanodiscus</taxon>
    </lineage>
</organism>
<keyword evidence="9" id="KW-1185">Reference proteome</keyword>
<dbReference type="PANTHER" id="PTHR15601">
    <property type="entry name" value="STRESS ASSOCIATED ENDOPLASMIC RETICULUM PROTEIN SERP1/RAMP4"/>
    <property type="match status" value="1"/>
</dbReference>
<name>A0ABD3NPI1_9STRA</name>
<keyword evidence="6 7" id="KW-0472">Membrane</keyword>
<gene>
    <name evidence="8" type="ORF">ACHAW5_006979</name>
</gene>
<sequence>MIPAPRSMRLRDEKFKENIKRRGNVPIGKAGEHTDEPTLGKGLIFFFLFVVVGSSIVQVLRMFQTSVPNFK</sequence>
<keyword evidence="4" id="KW-0256">Endoplasmic reticulum</keyword>
<evidence type="ECO:0000256" key="7">
    <source>
        <dbReference type="SAM" id="Phobius"/>
    </source>
</evidence>
<dbReference type="Proteomes" id="UP001530315">
    <property type="component" value="Unassembled WGS sequence"/>
</dbReference>
<evidence type="ECO:0000256" key="2">
    <source>
        <dbReference type="ARBA" id="ARBA00005500"/>
    </source>
</evidence>
<evidence type="ECO:0000256" key="6">
    <source>
        <dbReference type="ARBA" id="ARBA00023136"/>
    </source>
</evidence>
<accession>A0ABD3NPI1</accession>
<evidence type="ECO:0000313" key="8">
    <source>
        <dbReference type="EMBL" id="KAL3777007.1"/>
    </source>
</evidence>
<evidence type="ECO:0000313" key="9">
    <source>
        <dbReference type="Proteomes" id="UP001530315"/>
    </source>
</evidence>
<dbReference type="InterPro" id="IPR010580">
    <property type="entry name" value="ER_stress-assoc"/>
</dbReference>
<comment type="caution">
    <text evidence="8">The sequence shown here is derived from an EMBL/GenBank/DDBJ whole genome shotgun (WGS) entry which is preliminary data.</text>
</comment>
<evidence type="ECO:0008006" key="10">
    <source>
        <dbReference type="Google" id="ProtNLM"/>
    </source>
</evidence>
<dbReference type="EMBL" id="JALLAZ020001319">
    <property type="protein sequence ID" value="KAL3777007.1"/>
    <property type="molecule type" value="Genomic_DNA"/>
</dbReference>
<comment type="subcellular location">
    <subcellularLocation>
        <location evidence="1">Endoplasmic reticulum membrane</location>
        <topology evidence="1">Single-pass membrane protein</topology>
    </subcellularLocation>
</comment>
<proteinExistence type="inferred from homology"/>
<keyword evidence="3 7" id="KW-0812">Transmembrane</keyword>
<comment type="similarity">
    <text evidence="2">Belongs to the RAMP4 family.</text>
</comment>